<comment type="caution">
    <text evidence="3">The sequence shown here is derived from an EMBL/GenBank/DDBJ whole genome shotgun (WGS) entry which is preliminary data.</text>
</comment>
<dbReference type="PANTHER" id="PTHR11067:SF9">
    <property type="entry name" value="INOSINE TRIPHOSPHATE PYROPHOSPHATASE"/>
    <property type="match status" value="1"/>
</dbReference>
<dbReference type="Proteomes" id="UP000034172">
    <property type="component" value="Unassembled WGS sequence"/>
</dbReference>
<dbReference type="PATRIC" id="fig|1618392.3.peg.633"/>
<dbReference type="AlphaFoldDB" id="A0A0G1HQM6"/>
<dbReference type="PANTHER" id="PTHR11067">
    <property type="entry name" value="INOSINE TRIPHOSPHATE PYROPHOSPHATASE/HAM1 PROTEIN"/>
    <property type="match status" value="1"/>
</dbReference>
<dbReference type="InterPro" id="IPR029001">
    <property type="entry name" value="ITPase-like_fam"/>
</dbReference>
<protein>
    <submittedName>
        <fullName evidence="3">Non-canonical purine NTP pyrophosphatase</fullName>
    </submittedName>
</protein>
<dbReference type="GO" id="GO:0047429">
    <property type="term" value="F:nucleoside triphosphate diphosphatase activity"/>
    <property type="evidence" value="ECO:0007669"/>
    <property type="project" value="InterPro"/>
</dbReference>
<dbReference type="EMBL" id="LCIE01000014">
    <property type="protein sequence ID" value="KKT48983.1"/>
    <property type="molecule type" value="Genomic_DNA"/>
</dbReference>
<reference evidence="3 4" key="1">
    <citation type="journal article" date="2015" name="Nature">
        <title>rRNA introns, odd ribosomes, and small enigmatic genomes across a large radiation of phyla.</title>
        <authorList>
            <person name="Brown C.T."/>
            <person name="Hug L.A."/>
            <person name="Thomas B.C."/>
            <person name="Sharon I."/>
            <person name="Castelle C.J."/>
            <person name="Singh A."/>
            <person name="Wilkins M.J."/>
            <person name="Williams K.H."/>
            <person name="Banfield J.F."/>
        </authorList>
    </citation>
    <scope>NUCLEOTIDE SEQUENCE [LARGE SCALE GENOMIC DNA]</scope>
</reference>
<comment type="similarity">
    <text evidence="1">Belongs to the HAM1 NTPase family.</text>
</comment>
<dbReference type="GO" id="GO:0005737">
    <property type="term" value="C:cytoplasm"/>
    <property type="evidence" value="ECO:0007669"/>
    <property type="project" value="TreeGrafter"/>
</dbReference>
<dbReference type="STRING" id="1618392.UW41_C0014G0027"/>
<dbReference type="GO" id="GO:0009143">
    <property type="term" value="P:nucleoside triphosphate catabolic process"/>
    <property type="evidence" value="ECO:0007669"/>
    <property type="project" value="InterPro"/>
</dbReference>
<evidence type="ECO:0000256" key="2">
    <source>
        <dbReference type="ARBA" id="ARBA00022801"/>
    </source>
</evidence>
<keyword evidence="2" id="KW-0378">Hydrolase</keyword>
<proteinExistence type="inferred from homology"/>
<organism evidence="3 4">
    <name type="scientific">Candidatus Collierbacteria bacterium GW2011_GWC2_44_18</name>
    <dbReference type="NCBI Taxonomy" id="1618392"/>
    <lineage>
        <taxon>Bacteria</taxon>
        <taxon>Candidatus Collieribacteriota</taxon>
    </lineage>
</organism>
<evidence type="ECO:0000313" key="4">
    <source>
        <dbReference type="Proteomes" id="UP000034172"/>
    </source>
</evidence>
<sequence length="191" mass="20967">MSMNKSPKVTMVTKNQYKIDAMKKVLDPYGIELEVENFSVPEIQADTCEEIAGFSAQYAANHCGRPVIKADAGFFIEALNGLPGIYASQFQKKLGPTKVLKLMEGESNRNAKIVYALAYCEPGKEPIIFSSGSEGTISNEVRGEEGMLIDYIFIPKGSSEVMGILKKTDPDIAEKAWGDAEQQFAIWLTGK</sequence>
<dbReference type="Gene3D" id="3.90.950.10">
    <property type="match status" value="1"/>
</dbReference>
<dbReference type="InterPro" id="IPR002637">
    <property type="entry name" value="RdgB/HAM1"/>
</dbReference>
<evidence type="ECO:0000313" key="3">
    <source>
        <dbReference type="EMBL" id="KKT48983.1"/>
    </source>
</evidence>
<name>A0A0G1HQM6_9BACT</name>
<accession>A0A0G1HQM6</accession>
<dbReference type="SUPFAM" id="SSF52972">
    <property type="entry name" value="ITPase-like"/>
    <property type="match status" value="1"/>
</dbReference>
<gene>
    <name evidence="3" type="ORF">UW41_C0014G0027</name>
</gene>
<dbReference type="Pfam" id="PF01725">
    <property type="entry name" value="Ham1p_like"/>
    <property type="match status" value="1"/>
</dbReference>
<evidence type="ECO:0000256" key="1">
    <source>
        <dbReference type="ARBA" id="ARBA00008023"/>
    </source>
</evidence>